<protein>
    <submittedName>
        <fullName evidence="7">BQ2448_1445 protein</fullName>
    </submittedName>
</protein>
<accession>A0A238FD63</accession>
<dbReference type="Proteomes" id="UP000198372">
    <property type="component" value="Unassembled WGS sequence"/>
</dbReference>
<evidence type="ECO:0000313" key="7">
    <source>
        <dbReference type="EMBL" id="SCV70051.1"/>
    </source>
</evidence>
<evidence type="ECO:0000313" key="8">
    <source>
        <dbReference type="Proteomes" id="UP000198372"/>
    </source>
</evidence>
<keyword evidence="3 5" id="KW-1133">Transmembrane helix</keyword>
<comment type="similarity">
    <text evidence="5">Belongs to the BI1 family.</text>
</comment>
<feature type="transmembrane region" description="Helical" evidence="5">
    <location>
        <begin position="254"/>
        <end position="272"/>
    </location>
</feature>
<comment type="subcellular location">
    <subcellularLocation>
        <location evidence="1">Membrane</location>
        <topology evidence="1">Multi-pass membrane protein</topology>
    </subcellularLocation>
</comment>
<feature type="transmembrane region" description="Helical" evidence="5">
    <location>
        <begin position="171"/>
        <end position="192"/>
    </location>
</feature>
<evidence type="ECO:0000256" key="6">
    <source>
        <dbReference type="SAM" id="MobiDB-lite"/>
    </source>
</evidence>
<dbReference type="Pfam" id="PF01027">
    <property type="entry name" value="Bax1-I"/>
    <property type="match status" value="1"/>
</dbReference>
<proteinExistence type="inferred from homology"/>
<dbReference type="PANTHER" id="PTHR23291:SF50">
    <property type="entry name" value="PROTEIN LIFEGUARD 4"/>
    <property type="match status" value="1"/>
</dbReference>
<name>A0A238FD63_9BASI</name>
<dbReference type="OrthoDB" id="7933078at2759"/>
<feature type="transmembrane region" description="Helical" evidence="5">
    <location>
        <begin position="198"/>
        <end position="216"/>
    </location>
</feature>
<reference evidence="8" key="1">
    <citation type="submission" date="2016-09" db="EMBL/GenBank/DDBJ databases">
        <authorList>
            <person name="Jeantristanb JTB J.-T."/>
            <person name="Ricardo R."/>
        </authorList>
    </citation>
    <scope>NUCLEOTIDE SEQUENCE [LARGE SCALE GENOMIC DNA]</scope>
</reference>
<dbReference type="PANTHER" id="PTHR23291">
    <property type="entry name" value="BAX INHIBITOR-RELATED"/>
    <property type="match status" value="1"/>
</dbReference>
<feature type="transmembrane region" description="Helical" evidence="5">
    <location>
        <begin position="228"/>
        <end position="248"/>
    </location>
</feature>
<dbReference type="EMBL" id="FMSP01000005">
    <property type="protein sequence ID" value="SCV70051.1"/>
    <property type="molecule type" value="Genomic_DNA"/>
</dbReference>
<dbReference type="InterPro" id="IPR006214">
    <property type="entry name" value="Bax_inhibitor_1-related"/>
</dbReference>
<gene>
    <name evidence="7" type="ORF">BQ2448_1445</name>
</gene>
<feature type="region of interest" description="Disordered" evidence="6">
    <location>
        <begin position="1"/>
        <end position="51"/>
    </location>
</feature>
<feature type="transmembrane region" description="Helical" evidence="5">
    <location>
        <begin position="284"/>
        <end position="306"/>
    </location>
</feature>
<keyword evidence="8" id="KW-1185">Reference proteome</keyword>
<evidence type="ECO:0000256" key="5">
    <source>
        <dbReference type="RuleBase" id="RU004379"/>
    </source>
</evidence>
<evidence type="ECO:0000256" key="3">
    <source>
        <dbReference type="ARBA" id="ARBA00022989"/>
    </source>
</evidence>
<organism evidence="7 8">
    <name type="scientific">Microbotryum intermedium</name>
    <dbReference type="NCBI Taxonomy" id="269621"/>
    <lineage>
        <taxon>Eukaryota</taxon>
        <taxon>Fungi</taxon>
        <taxon>Dikarya</taxon>
        <taxon>Basidiomycota</taxon>
        <taxon>Pucciniomycotina</taxon>
        <taxon>Microbotryomycetes</taxon>
        <taxon>Microbotryales</taxon>
        <taxon>Microbotryaceae</taxon>
        <taxon>Microbotryum</taxon>
    </lineage>
</organism>
<feature type="compositionally biased region" description="Polar residues" evidence="6">
    <location>
        <begin position="1"/>
        <end position="26"/>
    </location>
</feature>
<keyword evidence="2 5" id="KW-0812">Transmembrane</keyword>
<evidence type="ECO:0000256" key="4">
    <source>
        <dbReference type="ARBA" id="ARBA00023136"/>
    </source>
</evidence>
<dbReference type="GO" id="GO:0016020">
    <property type="term" value="C:membrane"/>
    <property type="evidence" value="ECO:0007669"/>
    <property type="project" value="UniProtKB-SubCell"/>
</dbReference>
<dbReference type="AlphaFoldDB" id="A0A238FD63"/>
<dbReference type="STRING" id="269621.A0A238FD63"/>
<evidence type="ECO:0000256" key="2">
    <source>
        <dbReference type="ARBA" id="ARBA00022692"/>
    </source>
</evidence>
<sequence>MSQPSSTATTHTQLPPTYQPHASSSAGYGATNDDRDPLLQGGARGDDEDEIPEDFKIGVTVSQSSKDVRMQFVRKVYIVLSLQLVSPPAMGLQAFATFGVGMLMRDEAATQWTREHSGLMMIPILGACKSKTMYESGGIDGHRSPHLRPYCSTVASMLGAFWKRHSHPLNLVFLGAFTLCEGISVGAVVSFYEQRIVLLALGITLGLFVGLTLFTLQSRYEFDSMGPYLFSVLFIFFITSLVGLFVPFSNTMDLIMAAVGVLLFSLYIIYDTHMLMKRLHVDDWVMASISLYLDFINLFLQVLRLLSDIQDR</sequence>
<evidence type="ECO:0000256" key="1">
    <source>
        <dbReference type="ARBA" id="ARBA00004141"/>
    </source>
</evidence>
<keyword evidence="4 5" id="KW-0472">Membrane</keyword>